<organism evidence="2 3">
    <name type="scientific">Sarcoptes scabiei</name>
    <name type="common">Itch mite</name>
    <name type="synonym">Acarus scabiei</name>
    <dbReference type="NCBI Taxonomy" id="52283"/>
    <lineage>
        <taxon>Eukaryota</taxon>
        <taxon>Metazoa</taxon>
        <taxon>Ecdysozoa</taxon>
        <taxon>Arthropoda</taxon>
        <taxon>Chelicerata</taxon>
        <taxon>Arachnida</taxon>
        <taxon>Acari</taxon>
        <taxon>Acariformes</taxon>
        <taxon>Sarcoptiformes</taxon>
        <taxon>Astigmata</taxon>
        <taxon>Psoroptidia</taxon>
        <taxon>Sarcoptoidea</taxon>
        <taxon>Sarcoptidae</taxon>
        <taxon>Sarcoptinae</taxon>
        <taxon>Sarcoptes</taxon>
    </lineage>
</organism>
<accession>A0A132A471</accession>
<feature type="compositionally biased region" description="Basic residues" evidence="1">
    <location>
        <begin position="26"/>
        <end position="43"/>
    </location>
</feature>
<proteinExistence type="predicted"/>
<feature type="region of interest" description="Disordered" evidence="1">
    <location>
        <begin position="26"/>
        <end position="94"/>
    </location>
</feature>
<protein>
    <submittedName>
        <fullName evidence="2">Uncharacterized protein</fullName>
    </submittedName>
</protein>
<reference evidence="2 3" key="1">
    <citation type="journal article" date="2015" name="Parasit. Vectors">
        <title>Draft genome of the scabies mite.</title>
        <authorList>
            <person name="Rider S.D.Jr."/>
            <person name="Morgan M.S."/>
            <person name="Arlian L.G."/>
        </authorList>
    </citation>
    <scope>NUCLEOTIDE SEQUENCE [LARGE SCALE GENOMIC DNA]</scope>
    <source>
        <strain evidence="2">Arlian Lab</strain>
    </source>
</reference>
<sequence length="375" mass="44100">MFAKVHESDPHNHHRGHHHCYIEEHRHHHHHHHHHHNHHHNHNDHRGENNANSGDHQRQPKRDQPTLHSSQSEQIDCDGRSHSKSLTNKEKSFIVEKTKPETDLIRMEIENVVGDKAVIDDDHHVFIDAHFIGEDDSNDRNLPDPENLEFIAELKKILGVDPLESSSTTSTKDHTIEGNELIVDNTEKKKEIEVDGEIHSEFENSFEKQSIENESLADDKVIEIVDYHLKDMEKFEGNRNEIVSPTTDDQNESDHYRDEFDRIMAMFESQMFVASNDQSNVDDRLYEDDVENDENEQNRGYEHKTFDVVKDIERRSNLKETATNNQFESIHSKPKRVNFRLEPIKQEDFVTRKKVSQLREFWKGQLIKNKVDDSN</sequence>
<name>A0A132A471_SARSC</name>
<dbReference type="AlphaFoldDB" id="A0A132A471"/>
<dbReference type="EMBL" id="JXLN01010258">
    <property type="protein sequence ID" value="KPM05415.1"/>
    <property type="molecule type" value="Genomic_DNA"/>
</dbReference>
<dbReference type="Proteomes" id="UP000616769">
    <property type="component" value="Unassembled WGS sequence"/>
</dbReference>
<evidence type="ECO:0000256" key="1">
    <source>
        <dbReference type="SAM" id="MobiDB-lite"/>
    </source>
</evidence>
<dbReference type="VEuPathDB" id="VectorBase:SSCA007318"/>
<feature type="compositionally biased region" description="Basic and acidic residues" evidence="1">
    <location>
        <begin position="55"/>
        <end position="65"/>
    </location>
</feature>
<gene>
    <name evidence="2" type="ORF">QR98_0038770</name>
</gene>
<feature type="compositionally biased region" description="Basic and acidic residues" evidence="1">
    <location>
        <begin position="77"/>
        <end position="94"/>
    </location>
</feature>
<evidence type="ECO:0000313" key="3">
    <source>
        <dbReference type="Proteomes" id="UP000616769"/>
    </source>
</evidence>
<comment type="caution">
    <text evidence="2">The sequence shown here is derived from an EMBL/GenBank/DDBJ whole genome shotgun (WGS) entry which is preliminary data.</text>
</comment>
<evidence type="ECO:0000313" key="2">
    <source>
        <dbReference type="EMBL" id="KPM05415.1"/>
    </source>
</evidence>